<evidence type="ECO:0000313" key="1">
    <source>
        <dbReference type="EMBL" id="KAF6104090.1"/>
    </source>
</evidence>
<reference evidence="1 2" key="1">
    <citation type="journal article" date="2020" name="Nature">
        <title>Six reference-quality genomes reveal evolution of bat adaptations.</title>
        <authorList>
            <person name="Jebb D."/>
            <person name="Huang Z."/>
            <person name="Pippel M."/>
            <person name="Hughes G.M."/>
            <person name="Lavrichenko K."/>
            <person name="Devanna P."/>
            <person name="Winkler S."/>
            <person name="Jermiin L.S."/>
            <person name="Skirmuntt E.C."/>
            <person name="Katzourakis A."/>
            <person name="Burkitt-Gray L."/>
            <person name="Ray D.A."/>
            <person name="Sullivan K.A.M."/>
            <person name="Roscito J.G."/>
            <person name="Kirilenko B.M."/>
            <person name="Davalos L.M."/>
            <person name="Corthals A.P."/>
            <person name="Power M.L."/>
            <person name="Jones G."/>
            <person name="Ransome R.D."/>
            <person name="Dechmann D.K.N."/>
            <person name="Locatelli A.G."/>
            <person name="Puechmaille S.J."/>
            <person name="Fedrigo O."/>
            <person name="Jarvis E.D."/>
            <person name="Hiller M."/>
            <person name="Vernes S.C."/>
            <person name="Myers E.W."/>
            <person name="Teeling E.C."/>
        </authorList>
    </citation>
    <scope>NUCLEOTIDE SEQUENCE [LARGE SCALE GENOMIC DNA]</scope>
    <source>
        <strain evidence="1">Bat1K_MPI-CBG_1</strain>
    </source>
</reference>
<protein>
    <submittedName>
        <fullName evidence="1">Uncharacterized protein</fullName>
    </submittedName>
</protein>
<comment type="caution">
    <text evidence="1">The sequence shown here is derived from an EMBL/GenBank/DDBJ whole genome shotgun (WGS) entry which is preliminary data.</text>
</comment>
<name>A0A834A762_9CHIR</name>
<dbReference type="Proteomes" id="UP000664940">
    <property type="component" value="Unassembled WGS sequence"/>
</dbReference>
<dbReference type="AlphaFoldDB" id="A0A834A762"/>
<organism evidence="1 2">
    <name type="scientific">Phyllostomus discolor</name>
    <name type="common">pale spear-nosed bat</name>
    <dbReference type="NCBI Taxonomy" id="89673"/>
    <lineage>
        <taxon>Eukaryota</taxon>
        <taxon>Metazoa</taxon>
        <taxon>Chordata</taxon>
        <taxon>Craniata</taxon>
        <taxon>Vertebrata</taxon>
        <taxon>Euteleostomi</taxon>
        <taxon>Mammalia</taxon>
        <taxon>Eutheria</taxon>
        <taxon>Laurasiatheria</taxon>
        <taxon>Chiroptera</taxon>
        <taxon>Yangochiroptera</taxon>
        <taxon>Phyllostomidae</taxon>
        <taxon>Phyllostominae</taxon>
        <taxon>Phyllostomus</taxon>
    </lineage>
</organism>
<sequence>MPPSPDPQTWQAVVLKQNIFLIPGRQFRAVCCFFTLLTLEICWLKWPFIPNVASSAKWGRVVMDLASWGARRRHRGCGWGSVACWGQKAALCALSAPARMTSTFLQEILGPRHVPLLSSSSMTVDSGLRSAEP</sequence>
<evidence type="ECO:0000313" key="2">
    <source>
        <dbReference type="Proteomes" id="UP000664940"/>
    </source>
</evidence>
<gene>
    <name evidence="1" type="ORF">HJG60_011139</name>
</gene>
<proteinExistence type="predicted"/>
<accession>A0A834A762</accession>
<dbReference type="EMBL" id="JABVXQ010000006">
    <property type="protein sequence ID" value="KAF6104090.1"/>
    <property type="molecule type" value="Genomic_DNA"/>
</dbReference>